<organism evidence="1">
    <name type="scientific">Arion vulgaris</name>
    <dbReference type="NCBI Taxonomy" id="1028688"/>
    <lineage>
        <taxon>Eukaryota</taxon>
        <taxon>Metazoa</taxon>
        <taxon>Spiralia</taxon>
        <taxon>Lophotrochozoa</taxon>
        <taxon>Mollusca</taxon>
        <taxon>Gastropoda</taxon>
        <taxon>Heterobranchia</taxon>
        <taxon>Euthyneura</taxon>
        <taxon>Panpulmonata</taxon>
        <taxon>Eupulmonata</taxon>
        <taxon>Stylommatophora</taxon>
        <taxon>Helicina</taxon>
        <taxon>Arionoidea</taxon>
        <taxon>Arionidae</taxon>
        <taxon>Arion</taxon>
    </lineage>
</organism>
<dbReference type="EMBL" id="HACG01046057">
    <property type="protein sequence ID" value="CEK92922.1"/>
    <property type="molecule type" value="Transcribed_RNA"/>
</dbReference>
<accession>A0A0B7BJ56</accession>
<sequence>MILSLKASGTTTVPIIAFSDGSSPDLSSGSHLKRWKIADRNKNNSILARDSPRQTLLPIPNG</sequence>
<gene>
    <name evidence="1" type="primary">ORF190959</name>
</gene>
<evidence type="ECO:0000313" key="1">
    <source>
        <dbReference type="EMBL" id="CEK92922.1"/>
    </source>
</evidence>
<name>A0A0B7BJ56_9EUPU</name>
<protein>
    <submittedName>
        <fullName evidence="1">Uncharacterized protein</fullName>
    </submittedName>
</protein>
<feature type="non-terminal residue" evidence="1">
    <location>
        <position position="62"/>
    </location>
</feature>
<proteinExistence type="predicted"/>
<reference evidence="1" key="1">
    <citation type="submission" date="2014-12" db="EMBL/GenBank/DDBJ databases">
        <title>Insight into the proteome of Arion vulgaris.</title>
        <authorList>
            <person name="Aradska J."/>
            <person name="Bulat T."/>
            <person name="Smidak R."/>
            <person name="Sarate P."/>
            <person name="Gangsoo J."/>
            <person name="Sialana F."/>
            <person name="Bilban M."/>
            <person name="Lubec G."/>
        </authorList>
    </citation>
    <scope>NUCLEOTIDE SEQUENCE</scope>
    <source>
        <tissue evidence="1">Skin</tissue>
    </source>
</reference>
<dbReference type="AlphaFoldDB" id="A0A0B7BJ56"/>